<evidence type="ECO:0000313" key="2">
    <source>
        <dbReference type="EMBL" id="ULT91430.1"/>
    </source>
</evidence>
<feature type="coiled-coil region" evidence="1">
    <location>
        <begin position="21"/>
        <end position="48"/>
    </location>
</feature>
<sequence length="273" mass="31921">MDEIAETKFDPDRNAGKPVELEKYAGKLEEMKKAIREFEEKRECEKEKKECDKSDDEQIDKGKSWKIYKNKWTMRPVSDSGGQREGRRLQENEDSRFFLKTKFDNMDRIREQMGNIAEANLDPLRDTGKPEDLHKHCQQRNETKDAIPDHGEQRGCKKGQCCDNDQPVDKRRMSDVNPTQEMLDFFYVYRIFFQKLKVNKFKNSGKMDHMQRTFDIVEDKLDPLGNAGVTEKKCDKCGCGDKCTCSNCDCKKGSKKCCDPKRDEEPVDKRLML</sequence>
<dbReference type="Proteomes" id="UP000827892">
    <property type="component" value="Chromosome V"/>
</dbReference>
<reference evidence="2 3" key="1">
    <citation type="submission" date="2022-02" db="EMBL/GenBank/DDBJ databases">
        <title>Chromosome-level reference genomes for two strains of Caenorhabditis briggsae: an improved platform for comparative genomics.</title>
        <authorList>
            <person name="Stevens L."/>
            <person name="Andersen E.C."/>
        </authorList>
    </citation>
    <scope>NUCLEOTIDE SEQUENCE [LARGE SCALE GENOMIC DNA]</scope>
    <source>
        <strain evidence="2">QX1410_ONT</strain>
        <tissue evidence="2">Whole-organism</tissue>
    </source>
</reference>
<name>A0AAE9A9N0_CAEBR</name>
<accession>A0AAE9A9N0</accession>
<evidence type="ECO:0000313" key="3">
    <source>
        <dbReference type="Proteomes" id="UP000827892"/>
    </source>
</evidence>
<protein>
    <submittedName>
        <fullName evidence="2">Uncharacterized protein</fullName>
    </submittedName>
</protein>
<keyword evidence="1" id="KW-0175">Coiled coil</keyword>
<dbReference type="AlphaFoldDB" id="A0AAE9A9N0"/>
<gene>
    <name evidence="2" type="ORF">L3Y34_009209</name>
</gene>
<organism evidence="2 3">
    <name type="scientific">Caenorhabditis briggsae</name>
    <dbReference type="NCBI Taxonomy" id="6238"/>
    <lineage>
        <taxon>Eukaryota</taxon>
        <taxon>Metazoa</taxon>
        <taxon>Ecdysozoa</taxon>
        <taxon>Nematoda</taxon>
        <taxon>Chromadorea</taxon>
        <taxon>Rhabditida</taxon>
        <taxon>Rhabditina</taxon>
        <taxon>Rhabditomorpha</taxon>
        <taxon>Rhabditoidea</taxon>
        <taxon>Rhabditidae</taxon>
        <taxon>Peloderinae</taxon>
        <taxon>Caenorhabditis</taxon>
    </lineage>
</organism>
<proteinExistence type="predicted"/>
<evidence type="ECO:0000256" key="1">
    <source>
        <dbReference type="SAM" id="Coils"/>
    </source>
</evidence>
<dbReference type="EMBL" id="CP090895">
    <property type="protein sequence ID" value="ULT91430.1"/>
    <property type="molecule type" value="Genomic_DNA"/>
</dbReference>